<dbReference type="KEGG" id="otd:J1M35_17150"/>
<feature type="signal peptide" evidence="1">
    <location>
        <begin position="1"/>
        <end position="22"/>
    </location>
</feature>
<organism evidence="3 4">
    <name type="scientific">Ottowia testudinis</name>
    <dbReference type="NCBI Taxonomy" id="2816950"/>
    <lineage>
        <taxon>Bacteria</taxon>
        <taxon>Pseudomonadati</taxon>
        <taxon>Pseudomonadota</taxon>
        <taxon>Betaproteobacteria</taxon>
        <taxon>Burkholderiales</taxon>
        <taxon>Comamonadaceae</taxon>
        <taxon>Ottowia</taxon>
    </lineage>
</organism>
<dbReference type="InterPro" id="IPR011041">
    <property type="entry name" value="Quinoprot_gluc/sorb_DH_b-prop"/>
</dbReference>
<evidence type="ECO:0000313" key="3">
    <source>
        <dbReference type="EMBL" id="QTD44783.1"/>
    </source>
</evidence>
<dbReference type="PANTHER" id="PTHR33546:SF1">
    <property type="entry name" value="LARGE, MULTIFUNCTIONAL SECRETED PROTEIN"/>
    <property type="match status" value="1"/>
</dbReference>
<dbReference type="EMBL" id="CP071796">
    <property type="protein sequence ID" value="QTD44783.1"/>
    <property type="molecule type" value="Genomic_DNA"/>
</dbReference>
<reference evidence="3" key="1">
    <citation type="submission" date="2021-03" db="EMBL/GenBank/DDBJ databases">
        <title>Ottowia sp. 27C isolated from the cloaca of a Giant Asian pond turtle (Heosemys grandis).</title>
        <authorList>
            <person name="Spergser J."/>
            <person name="Busse H.-J."/>
        </authorList>
    </citation>
    <scope>NUCLEOTIDE SEQUENCE</scope>
    <source>
        <strain evidence="3">27C</strain>
    </source>
</reference>
<dbReference type="InterPro" id="IPR011042">
    <property type="entry name" value="6-blade_b-propeller_TolB-like"/>
</dbReference>
<dbReference type="InterPro" id="IPR012938">
    <property type="entry name" value="Glc/Sorbosone_DH"/>
</dbReference>
<gene>
    <name evidence="3" type="ORF">J1M35_17150</name>
</gene>
<feature type="chain" id="PRO_5036764903" evidence="1">
    <location>
        <begin position="23"/>
        <end position="408"/>
    </location>
</feature>
<dbReference type="Pfam" id="PF07995">
    <property type="entry name" value="GSDH"/>
    <property type="match status" value="1"/>
</dbReference>
<dbReference type="Proteomes" id="UP000663903">
    <property type="component" value="Chromosome"/>
</dbReference>
<dbReference type="Gene3D" id="2.120.10.30">
    <property type="entry name" value="TolB, C-terminal domain"/>
    <property type="match status" value="1"/>
</dbReference>
<evidence type="ECO:0000256" key="1">
    <source>
        <dbReference type="SAM" id="SignalP"/>
    </source>
</evidence>
<accession>A0A975CE55</accession>
<evidence type="ECO:0000259" key="2">
    <source>
        <dbReference type="Pfam" id="PF07995"/>
    </source>
</evidence>
<sequence>MKPLRVPAFAVLLAALLGPLNAAARGYTPQGGCGPHERVALGVVPAGHCVALVADERQGLRSPRRIVEVAPGRLWVIDMGSWEPRQGRLLELTLAPGARHASVRVLAEQLDRPLGLAIGPDGQVWIGEAGQIWRTPIPPAGQPLGQREVMLPDLPSDGAHPLKEIAFGPGGALYVNMGSVTDACWGDDQRQPIPCPELAGPRPRGAVYRAELDAANGWRVKRFAPFATGLRNSVALLALPDGRVLQGENNIDYRDENAPPEELNLLQAGKNYGWPYCVGKGAAARGYEKRHDCRRAEGPLQSWPAHAAPLQLLAGRAGSAYAGQLIVVWHGHRAAGHRVMRLPLGPDGLPKGAPQPLLAGWDALANVRPQGRPTGATIDSQGRLWVVEDFNRTVLLVLKPGADSLPKQ</sequence>
<dbReference type="AlphaFoldDB" id="A0A975CE55"/>
<proteinExistence type="predicted"/>
<name>A0A975CE55_9BURK</name>
<feature type="domain" description="Glucose/Sorbosone dehydrogenase" evidence="2">
    <location>
        <begin position="158"/>
        <end position="312"/>
    </location>
</feature>
<dbReference type="SUPFAM" id="SSF50952">
    <property type="entry name" value="Soluble quinoprotein glucose dehydrogenase"/>
    <property type="match status" value="1"/>
</dbReference>
<dbReference type="RefSeq" id="WP_208008358.1">
    <property type="nucleotide sequence ID" value="NZ_CP071796.1"/>
</dbReference>
<keyword evidence="4" id="KW-1185">Reference proteome</keyword>
<dbReference type="PANTHER" id="PTHR33546">
    <property type="entry name" value="LARGE, MULTIFUNCTIONAL SECRETED PROTEIN-RELATED"/>
    <property type="match status" value="1"/>
</dbReference>
<protein>
    <submittedName>
        <fullName evidence="3">PQQ-dependent sugar dehydrogenase</fullName>
    </submittedName>
</protein>
<keyword evidence="1" id="KW-0732">Signal</keyword>
<evidence type="ECO:0000313" key="4">
    <source>
        <dbReference type="Proteomes" id="UP000663903"/>
    </source>
</evidence>